<evidence type="ECO:0000313" key="3">
    <source>
        <dbReference type="Proteomes" id="UP000292347"/>
    </source>
</evidence>
<gene>
    <name evidence="2" type="ORF">EO081_04130</name>
</gene>
<evidence type="ECO:0000313" key="2">
    <source>
        <dbReference type="EMBL" id="RXZ35663.1"/>
    </source>
</evidence>
<proteinExistence type="predicted"/>
<organism evidence="2 3">
    <name type="scientific">Sphingomonas desiccabilis</name>
    <dbReference type="NCBI Taxonomy" id="429134"/>
    <lineage>
        <taxon>Bacteria</taxon>
        <taxon>Pseudomonadati</taxon>
        <taxon>Pseudomonadota</taxon>
        <taxon>Alphaproteobacteria</taxon>
        <taxon>Sphingomonadales</taxon>
        <taxon>Sphingomonadaceae</taxon>
        <taxon>Sphingomonas</taxon>
    </lineage>
</organism>
<protein>
    <submittedName>
        <fullName evidence="2">Uncharacterized protein</fullName>
    </submittedName>
</protein>
<feature type="region of interest" description="Disordered" evidence="1">
    <location>
        <begin position="1"/>
        <end position="58"/>
    </location>
</feature>
<comment type="caution">
    <text evidence="2">The sequence shown here is derived from an EMBL/GenBank/DDBJ whole genome shotgun (WGS) entry which is preliminary data.</text>
</comment>
<evidence type="ECO:0000256" key="1">
    <source>
        <dbReference type="SAM" id="MobiDB-lite"/>
    </source>
</evidence>
<reference evidence="2 3" key="1">
    <citation type="submission" date="2019-01" db="EMBL/GenBank/DDBJ databases">
        <title>Sphingomonas mucosissima sp. nov. and Sphingomonas desiccabilis sp. nov., from biological soil crusts in the Colorado Plateau, USA.</title>
        <authorList>
            <person name="Zhu D."/>
        </authorList>
    </citation>
    <scope>NUCLEOTIDE SEQUENCE [LARGE SCALE GENOMIC DNA]</scope>
    <source>
        <strain evidence="2 3">CP1D</strain>
    </source>
</reference>
<dbReference type="Proteomes" id="UP000292347">
    <property type="component" value="Unassembled WGS sequence"/>
</dbReference>
<dbReference type="OrthoDB" id="8595802at2"/>
<accession>A0A4Q2J1N8</accession>
<sequence>MTVALLLTGCDGAHAPMPSEKAGAVPTPVRPSPAEPASPVVEPLPATPGAEPAPDASLPSEVAAFRERRDECDHFRGEDPYDEERAAFLSEALTRTCTGTDAALKALRARYAGDPRVLAALADYEDEAE</sequence>
<dbReference type="AlphaFoldDB" id="A0A4Q2J1N8"/>
<keyword evidence="3" id="KW-1185">Reference proteome</keyword>
<name>A0A4Q2J1N8_9SPHN</name>
<dbReference type="EMBL" id="SDPT01000001">
    <property type="protein sequence ID" value="RXZ35663.1"/>
    <property type="molecule type" value="Genomic_DNA"/>
</dbReference>